<dbReference type="InParanoid" id="W4JPF1"/>
<organism evidence="1 2">
    <name type="scientific">Heterobasidion irregulare (strain TC 32-1)</name>
    <dbReference type="NCBI Taxonomy" id="747525"/>
    <lineage>
        <taxon>Eukaryota</taxon>
        <taxon>Fungi</taxon>
        <taxon>Dikarya</taxon>
        <taxon>Basidiomycota</taxon>
        <taxon>Agaricomycotina</taxon>
        <taxon>Agaricomycetes</taxon>
        <taxon>Russulales</taxon>
        <taxon>Bondarzewiaceae</taxon>
        <taxon>Heterobasidion</taxon>
        <taxon>Heterobasidion annosum species complex</taxon>
    </lineage>
</organism>
<dbReference type="AlphaFoldDB" id="W4JPF1"/>
<dbReference type="EMBL" id="KI925467">
    <property type="protein sequence ID" value="ETW74761.1"/>
    <property type="molecule type" value="Genomic_DNA"/>
</dbReference>
<dbReference type="HOGENOM" id="CLU_1267043_0_0_1"/>
<sequence length="218" mass="23870">MQRRQHLEQFCLQGCRVMSRELKMNQRTGCSAGKEATRDEGMRGGWGYERKREQGAVLDALGGRRNRVWNVPTILLPNSPWGEVAQRPTASHLDERCMILHLVKRTGQPEIRSTLSHVVYTRGPAALPAQRRAASGAAGAGIWMGQPGAPRSGARAESLRVPAAQPFRARRLPPHSPPTSFSAPLCASVFTCQAVPSRPARPLRSIALDADGHELSRT</sequence>
<keyword evidence="2" id="KW-1185">Reference proteome</keyword>
<proteinExistence type="predicted"/>
<name>W4JPF1_HETIT</name>
<dbReference type="GeneID" id="20672478"/>
<dbReference type="RefSeq" id="XP_009553245.1">
    <property type="nucleotide sequence ID" value="XM_009554950.1"/>
</dbReference>
<evidence type="ECO:0000313" key="2">
    <source>
        <dbReference type="Proteomes" id="UP000030671"/>
    </source>
</evidence>
<gene>
    <name evidence="1" type="ORF">HETIRDRAFT_391434</name>
</gene>
<protein>
    <submittedName>
        <fullName evidence="1">Uncharacterized protein</fullName>
    </submittedName>
</protein>
<evidence type="ECO:0000313" key="1">
    <source>
        <dbReference type="EMBL" id="ETW74761.1"/>
    </source>
</evidence>
<accession>W4JPF1</accession>
<dbReference type="KEGG" id="hir:HETIRDRAFT_391434"/>
<reference evidence="1 2" key="1">
    <citation type="journal article" date="2012" name="New Phytol.">
        <title>Insight into trade-off between wood decay and parasitism from the genome of a fungal forest pathogen.</title>
        <authorList>
            <person name="Olson A."/>
            <person name="Aerts A."/>
            <person name="Asiegbu F."/>
            <person name="Belbahri L."/>
            <person name="Bouzid O."/>
            <person name="Broberg A."/>
            <person name="Canback B."/>
            <person name="Coutinho P.M."/>
            <person name="Cullen D."/>
            <person name="Dalman K."/>
            <person name="Deflorio G."/>
            <person name="van Diepen L.T."/>
            <person name="Dunand C."/>
            <person name="Duplessis S."/>
            <person name="Durling M."/>
            <person name="Gonthier P."/>
            <person name="Grimwood J."/>
            <person name="Fossdal C.G."/>
            <person name="Hansson D."/>
            <person name="Henrissat B."/>
            <person name="Hietala A."/>
            <person name="Himmelstrand K."/>
            <person name="Hoffmeister D."/>
            <person name="Hogberg N."/>
            <person name="James T.Y."/>
            <person name="Karlsson M."/>
            <person name="Kohler A."/>
            <person name="Kues U."/>
            <person name="Lee Y.H."/>
            <person name="Lin Y.C."/>
            <person name="Lind M."/>
            <person name="Lindquist E."/>
            <person name="Lombard V."/>
            <person name="Lucas S."/>
            <person name="Lunden K."/>
            <person name="Morin E."/>
            <person name="Murat C."/>
            <person name="Park J."/>
            <person name="Raffaello T."/>
            <person name="Rouze P."/>
            <person name="Salamov A."/>
            <person name="Schmutz J."/>
            <person name="Solheim H."/>
            <person name="Stahlberg J."/>
            <person name="Velez H."/>
            <person name="de Vries R.P."/>
            <person name="Wiebenga A."/>
            <person name="Woodward S."/>
            <person name="Yakovlev I."/>
            <person name="Garbelotto M."/>
            <person name="Martin F."/>
            <person name="Grigoriev I.V."/>
            <person name="Stenlid J."/>
        </authorList>
    </citation>
    <scope>NUCLEOTIDE SEQUENCE [LARGE SCALE GENOMIC DNA]</scope>
    <source>
        <strain evidence="1 2">TC 32-1</strain>
    </source>
</reference>
<dbReference type="Proteomes" id="UP000030671">
    <property type="component" value="Unassembled WGS sequence"/>
</dbReference>